<reference evidence="1 2" key="1">
    <citation type="submission" date="2016-06" db="EMBL/GenBank/DDBJ databases">
        <title>Respiratory ammonification of nitrate coupled to the oxidation of elemental sulfur in deep-sea autotrophic thermophilic bacteria.</title>
        <authorList>
            <person name="Slobodkina G.B."/>
            <person name="Mardanov A.V."/>
            <person name="Ravin N.V."/>
            <person name="Frolova A.A."/>
            <person name="Viryasiv M.B."/>
            <person name="Chernyh N.A."/>
            <person name="Bonch-Osmolovskaya E.A."/>
            <person name="Slobodkin A.I."/>
        </authorList>
    </citation>
    <scope>NUCLEOTIDE SEQUENCE [LARGE SCALE GENOMIC DNA]</scope>
    <source>
        <strain evidence="1 2">S69</strain>
    </source>
</reference>
<gene>
    <name evidence="1" type="ORF">DBT_1615</name>
</gene>
<dbReference type="EMBL" id="MAGO01000007">
    <property type="protein sequence ID" value="OCC15129.1"/>
    <property type="molecule type" value="Genomic_DNA"/>
</dbReference>
<evidence type="ECO:0008006" key="3">
    <source>
        <dbReference type="Google" id="ProtNLM"/>
    </source>
</evidence>
<keyword evidence="2" id="KW-1185">Reference proteome</keyword>
<evidence type="ECO:0000313" key="1">
    <source>
        <dbReference type="EMBL" id="OCC15129.1"/>
    </source>
</evidence>
<dbReference type="RefSeq" id="WP_067618695.1">
    <property type="nucleotide sequence ID" value="NZ_MAGO01000007.1"/>
</dbReference>
<protein>
    <recommendedName>
        <fullName evidence="3">VCBS repeat-containing protein</fullName>
    </recommendedName>
</protein>
<proteinExistence type="predicted"/>
<name>A0A1B9F5A8_9BACT</name>
<comment type="caution">
    <text evidence="1">The sequence shown here is derived from an EMBL/GenBank/DDBJ whole genome shotgun (WGS) entry which is preliminary data.</text>
</comment>
<evidence type="ECO:0000313" key="2">
    <source>
        <dbReference type="Proteomes" id="UP000093080"/>
    </source>
</evidence>
<dbReference type="Proteomes" id="UP000093080">
    <property type="component" value="Unassembled WGS sequence"/>
</dbReference>
<sequence>MLSRIFLIIFCTILPVQVFGQQIVQQQQEQLISIFEDLRPILAHIVSAKDKIVIDVGKIQGVKKGDLFSVYIKNGELISHGKKLGFKKNFVGVLEVISTDQNRSTCRLISSRGPIKRGAEVERFTGLRATIVPKIPFAYPQVAILSKELKEQLWSLKWINSDSLPDDPDDIHDIGRFGLDLLFLVSKDGISVFSAPKRLLRFYAMDLSNMSRDNGAKLSVSQRLRKIDFKLIGALETDAKQVVVTDCDKNGLIEVYALIGDSLYVQEYGSSQLSYSIQVGEPYTELHSLSLWCKGAILAINVLEESVALHSKILKLSPDGIKNLVDDVNLWFRFAPHETGEAMDLIGQEFVNDQPLQYGRLYVLGVGPNGLIYQRNILCPKEFRLNKGFFFKKYYLFEDSKGNWIIQTLTGKVKSIDPYGREQGFRPVFNLSVPYNNSPDHDSIIIPLYSAENDMTQLYILSLGDGEVRPFSDPVEGKIIGLDALKQKIYLSVTRKDKGTFLFVGQRQKTVPNKYH</sequence>
<organism evidence="1 2">
    <name type="scientific">Dissulfuribacter thermophilus</name>
    <dbReference type="NCBI Taxonomy" id="1156395"/>
    <lineage>
        <taxon>Bacteria</taxon>
        <taxon>Pseudomonadati</taxon>
        <taxon>Thermodesulfobacteriota</taxon>
        <taxon>Dissulfuribacteria</taxon>
        <taxon>Dissulfuribacterales</taxon>
        <taxon>Dissulfuribacteraceae</taxon>
        <taxon>Dissulfuribacter</taxon>
    </lineage>
</organism>
<dbReference type="AlphaFoldDB" id="A0A1B9F5A8"/>
<accession>A0A1B9F5A8</accession>